<accession>A0A9P0ABT8</accession>
<dbReference type="PROSITE" id="PS00031">
    <property type="entry name" value="NUCLEAR_REC_DBD_1"/>
    <property type="match status" value="1"/>
</dbReference>
<dbReference type="FunFam" id="3.30.50.10:FF:000006">
    <property type="entry name" value="Nuclear receptor subfamily 5 group A member"/>
    <property type="match status" value="1"/>
</dbReference>
<evidence type="ECO:0000256" key="9">
    <source>
        <dbReference type="ARBA" id="ARBA00023242"/>
    </source>
</evidence>
<evidence type="ECO:0000256" key="8">
    <source>
        <dbReference type="ARBA" id="ARBA00023170"/>
    </source>
</evidence>
<dbReference type="GO" id="GO:0006357">
    <property type="term" value="P:regulation of transcription by RNA polymerase II"/>
    <property type="evidence" value="ECO:0007669"/>
    <property type="project" value="UniProtKB-ARBA"/>
</dbReference>
<dbReference type="Pfam" id="PF00104">
    <property type="entry name" value="Hormone_recep"/>
    <property type="match status" value="1"/>
</dbReference>
<dbReference type="InterPro" id="IPR035500">
    <property type="entry name" value="NHR-like_dom_sf"/>
</dbReference>
<dbReference type="PRINTS" id="PR00398">
    <property type="entry name" value="STRDHORMONER"/>
</dbReference>
<dbReference type="PANTHER" id="PTHR24083">
    <property type="entry name" value="NUCLEAR HORMONE RECEPTOR"/>
    <property type="match status" value="1"/>
</dbReference>
<dbReference type="InterPro" id="IPR001723">
    <property type="entry name" value="Nuclear_hrmn_rcpt"/>
</dbReference>
<keyword evidence="9 10" id="KW-0539">Nucleus</keyword>
<evidence type="ECO:0000256" key="11">
    <source>
        <dbReference type="SAM" id="MobiDB-lite"/>
    </source>
</evidence>
<dbReference type="InterPro" id="IPR013088">
    <property type="entry name" value="Znf_NHR/GATA"/>
</dbReference>
<dbReference type="SMART" id="SM00430">
    <property type="entry name" value="HOLI"/>
    <property type="match status" value="1"/>
</dbReference>
<feature type="domain" description="NR LBD" evidence="13">
    <location>
        <begin position="197"/>
        <end position="426"/>
    </location>
</feature>
<dbReference type="SUPFAM" id="SSF57716">
    <property type="entry name" value="Glucocorticoid receptor-like (DNA-binding domain)"/>
    <property type="match status" value="1"/>
</dbReference>
<dbReference type="PROSITE" id="PS51030">
    <property type="entry name" value="NUCLEAR_REC_DBD_2"/>
    <property type="match status" value="1"/>
</dbReference>
<evidence type="ECO:0000256" key="7">
    <source>
        <dbReference type="ARBA" id="ARBA00023163"/>
    </source>
</evidence>
<keyword evidence="15" id="KW-1185">Reference proteome</keyword>
<protein>
    <submittedName>
        <fullName evidence="14">Uncharacterized protein</fullName>
    </submittedName>
</protein>
<sequence>MKEETYDEDYNAEFYIFPADLYDVNADFDLRASAPDFAADFFDTPPQYFPTENYGQVTTDESGSSDASSTRTTTPPLPAALPLTLTTTEEGVAADAGLSPFCAVCGDKSTGKHYGAPCCDGCKGFFRRSIRKDYNYACRFDRQCVVDVSQRNRCRFCRLKKCLKVGMNKDAVQNERDRITRRSMRTEELDANGLSTTLLLTTENLVQMNTLTVESDEVDMSFKRVANVVDICDSMRQQLINLVEWSKHIEAFRQLVFDDQVALLRSYASKHLLLTVARRSQHLKDVLLLGNDCIISRYVSDPTAENELDISNIGASVMDKIVKNLNKLNIDEAEFACLKAILFFNPEADGLIDEEKVQAFRTEIEVNLEQYISERADSAGRAMNILCCILPGLQSISDQMVVQIRVANLCNLAHIDSLIQDLLLGGCQTVKAQP</sequence>
<keyword evidence="8 10" id="KW-0675">Receptor</keyword>
<keyword evidence="7 10" id="KW-0804">Transcription</keyword>
<evidence type="ECO:0000256" key="6">
    <source>
        <dbReference type="ARBA" id="ARBA00023125"/>
    </source>
</evidence>
<dbReference type="GO" id="GO:0005634">
    <property type="term" value="C:nucleus"/>
    <property type="evidence" value="ECO:0007669"/>
    <property type="project" value="UniProtKB-SubCell"/>
</dbReference>
<evidence type="ECO:0000313" key="14">
    <source>
        <dbReference type="EMBL" id="CAH0389201.1"/>
    </source>
</evidence>
<evidence type="ECO:0000256" key="5">
    <source>
        <dbReference type="ARBA" id="ARBA00023015"/>
    </source>
</evidence>
<evidence type="ECO:0000256" key="10">
    <source>
        <dbReference type="RuleBase" id="RU004334"/>
    </source>
</evidence>
<evidence type="ECO:0000256" key="1">
    <source>
        <dbReference type="ARBA" id="ARBA00004123"/>
    </source>
</evidence>
<evidence type="ECO:0000313" key="15">
    <source>
        <dbReference type="Proteomes" id="UP001152759"/>
    </source>
</evidence>
<dbReference type="PRINTS" id="PR00047">
    <property type="entry name" value="STROIDFINGER"/>
</dbReference>
<keyword evidence="2 10" id="KW-0479">Metal-binding</keyword>
<feature type="domain" description="Nuclear receptor" evidence="12">
    <location>
        <begin position="99"/>
        <end position="174"/>
    </location>
</feature>
<evidence type="ECO:0000259" key="13">
    <source>
        <dbReference type="PROSITE" id="PS51843"/>
    </source>
</evidence>
<feature type="compositionally biased region" description="Polar residues" evidence="11">
    <location>
        <begin position="53"/>
        <end position="71"/>
    </location>
</feature>
<dbReference type="GO" id="GO:0043565">
    <property type="term" value="F:sequence-specific DNA binding"/>
    <property type="evidence" value="ECO:0007669"/>
    <property type="project" value="InterPro"/>
</dbReference>
<name>A0A9P0ABT8_BEMTA</name>
<dbReference type="AlphaFoldDB" id="A0A9P0ABT8"/>
<dbReference type="GO" id="GO:0003700">
    <property type="term" value="F:DNA-binding transcription factor activity"/>
    <property type="evidence" value="ECO:0007669"/>
    <property type="project" value="InterPro"/>
</dbReference>
<dbReference type="Gene3D" id="1.10.565.10">
    <property type="entry name" value="Retinoid X Receptor"/>
    <property type="match status" value="1"/>
</dbReference>
<reference evidence="14" key="1">
    <citation type="submission" date="2021-12" db="EMBL/GenBank/DDBJ databases">
        <authorList>
            <person name="King R."/>
        </authorList>
    </citation>
    <scope>NUCLEOTIDE SEQUENCE</scope>
</reference>
<dbReference type="EMBL" id="OU963865">
    <property type="protein sequence ID" value="CAH0389201.1"/>
    <property type="molecule type" value="Genomic_DNA"/>
</dbReference>
<proteinExistence type="inferred from homology"/>
<dbReference type="CDD" id="cd06916">
    <property type="entry name" value="NR_DBD_like"/>
    <property type="match status" value="1"/>
</dbReference>
<dbReference type="InterPro" id="IPR001628">
    <property type="entry name" value="Znf_hrmn_rcpt"/>
</dbReference>
<comment type="subcellular location">
    <subcellularLocation>
        <location evidence="1 10">Nucleus</location>
    </subcellularLocation>
</comment>
<gene>
    <name evidence="14" type="ORF">BEMITA_LOCUS8055</name>
</gene>
<keyword evidence="4 10" id="KW-0862">Zinc</keyword>
<keyword evidence="6 10" id="KW-0238">DNA-binding</keyword>
<dbReference type="GO" id="GO:0035556">
    <property type="term" value="P:intracellular signal transduction"/>
    <property type="evidence" value="ECO:0007669"/>
    <property type="project" value="UniProtKB-ARBA"/>
</dbReference>
<evidence type="ECO:0000256" key="3">
    <source>
        <dbReference type="ARBA" id="ARBA00022771"/>
    </source>
</evidence>
<dbReference type="GO" id="GO:0008270">
    <property type="term" value="F:zinc ion binding"/>
    <property type="evidence" value="ECO:0007669"/>
    <property type="project" value="UniProtKB-KW"/>
</dbReference>
<dbReference type="Proteomes" id="UP001152759">
    <property type="component" value="Chromosome 4"/>
</dbReference>
<feature type="region of interest" description="Disordered" evidence="11">
    <location>
        <begin position="52"/>
        <end position="80"/>
    </location>
</feature>
<dbReference type="InterPro" id="IPR000536">
    <property type="entry name" value="Nucl_hrmn_rcpt_lig-bd"/>
</dbReference>
<dbReference type="Pfam" id="PF00105">
    <property type="entry name" value="zf-C4"/>
    <property type="match status" value="1"/>
</dbReference>
<organism evidence="14 15">
    <name type="scientific">Bemisia tabaci</name>
    <name type="common">Sweetpotato whitefly</name>
    <name type="synonym">Aleurodes tabaci</name>
    <dbReference type="NCBI Taxonomy" id="7038"/>
    <lineage>
        <taxon>Eukaryota</taxon>
        <taxon>Metazoa</taxon>
        <taxon>Ecdysozoa</taxon>
        <taxon>Arthropoda</taxon>
        <taxon>Hexapoda</taxon>
        <taxon>Insecta</taxon>
        <taxon>Pterygota</taxon>
        <taxon>Neoptera</taxon>
        <taxon>Paraneoptera</taxon>
        <taxon>Hemiptera</taxon>
        <taxon>Sternorrhyncha</taxon>
        <taxon>Aleyrodoidea</taxon>
        <taxon>Aleyrodidae</taxon>
        <taxon>Aleyrodinae</taxon>
        <taxon>Bemisia</taxon>
    </lineage>
</organism>
<dbReference type="PROSITE" id="PS51843">
    <property type="entry name" value="NR_LBD"/>
    <property type="match status" value="1"/>
</dbReference>
<dbReference type="KEGG" id="btab:109043749"/>
<keyword evidence="3 10" id="KW-0863">Zinc-finger</keyword>
<dbReference type="SUPFAM" id="SSF48508">
    <property type="entry name" value="Nuclear receptor ligand-binding domain"/>
    <property type="match status" value="1"/>
</dbReference>
<dbReference type="InterPro" id="IPR050274">
    <property type="entry name" value="Nuclear_hormone_rcpt_NR2"/>
</dbReference>
<dbReference type="SMART" id="SM00399">
    <property type="entry name" value="ZnF_C4"/>
    <property type="match status" value="1"/>
</dbReference>
<evidence type="ECO:0000256" key="2">
    <source>
        <dbReference type="ARBA" id="ARBA00022723"/>
    </source>
</evidence>
<evidence type="ECO:0000259" key="12">
    <source>
        <dbReference type="PROSITE" id="PS51030"/>
    </source>
</evidence>
<comment type="similarity">
    <text evidence="10">Belongs to the nuclear hormone receptor family.</text>
</comment>
<evidence type="ECO:0000256" key="4">
    <source>
        <dbReference type="ARBA" id="ARBA00022833"/>
    </source>
</evidence>
<keyword evidence="5 10" id="KW-0805">Transcription regulation</keyword>
<dbReference type="Gene3D" id="3.30.50.10">
    <property type="entry name" value="Erythroid Transcription Factor GATA-1, subunit A"/>
    <property type="match status" value="1"/>
</dbReference>